<feature type="region of interest" description="Disordered" evidence="1">
    <location>
        <begin position="50"/>
        <end position="69"/>
    </location>
</feature>
<evidence type="ECO:0000256" key="1">
    <source>
        <dbReference type="SAM" id="MobiDB-lite"/>
    </source>
</evidence>
<organism evidence="2 3">
    <name type="scientific">Plakobranchus ocellatus</name>
    <dbReference type="NCBI Taxonomy" id="259542"/>
    <lineage>
        <taxon>Eukaryota</taxon>
        <taxon>Metazoa</taxon>
        <taxon>Spiralia</taxon>
        <taxon>Lophotrochozoa</taxon>
        <taxon>Mollusca</taxon>
        <taxon>Gastropoda</taxon>
        <taxon>Heterobranchia</taxon>
        <taxon>Euthyneura</taxon>
        <taxon>Panpulmonata</taxon>
        <taxon>Sacoglossa</taxon>
        <taxon>Placobranchoidea</taxon>
        <taxon>Plakobranchidae</taxon>
        <taxon>Plakobranchus</taxon>
    </lineage>
</organism>
<evidence type="ECO:0000313" key="3">
    <source>
        <dbReference type="Proteomes" id="UP000735302"/>
    </source>
</evidence>
<name>A0AAV3YWE3_9GAST</name>
<dbReference type="EMBL" id="BLXT01001599">
    <property type="protein sequence ID" value="GFN86784.1"/>
    <property type="molecule type" value="Genomic_DNA"/>
</dbReference>
<sequence length="152" mass="16729">MEESCTGNRFADLCLLGNLKNDLGVLRREKHSDGESTQLPVLFPYGAVRQRPESCPTEDPGAVPLDKSGHGLPDSRCGCLRQGKDAESFSFRFQTQSLSQTIAATDVDFPARRHARRHPNLPVNRGNHVHISHCIGIDHSDTPVINGIDISF</sequence>
<protein>
    <submittedName>
        <fullName evidence="2">Uncharacterized protein</fullName>
    </submittedName>
</protein>
<proteinExistence type="predicted"/>
<evidence type="ECO:0000313" key="2">
    <source>
        <dbReference type="EMBL" id="GFN86784.1"/>
    </source>
</evidence>
<keyword evidence="3" id="KW-1185">Reference proteome</keyword>
<reference evidence="2 3" key="1">
    <citation type="journal article" date="2021" name="Elife">
        <title>Chloroplast acquisition without the gene transfer in kleptoplastic sea slugs, Plakobranchus ocellatus.</title>
        <authorList>
            <person name="Maeda T."/>
            <person name="Takahashi S."/>
            <person name="Yoshida T."/>
            <person name="Shimamura S."/>
            <person name="Takaki Y."/>
            <person name="Nagai Y."/>
            <person name="Toyoda A."/>
            <person name="Suzuki Y."/>
            <person name="Arimoto A."/>
            <person name="Ishii H."/>
            <person name="Satoh N."/>
            <person name="Nishiyama T."/>
            <person name="Hasebe M."/>
            <person name="Maruyama T."/>
            <person name="Minagawa J."/>
            <person name="Obokata J."/>
            <person name="Shigenobu S."/>
        </authorList>
    </citation>
    <scope>NUCLEOTIDE SEQUENCE [LARGE SCALE GENOMIC DNA]</scope>
</reference>
<accession>A0AAV3YWE3</accession>
<dbReference type="Proteomes" id="UP000735302">
    <property type="component" value="Unassembled WGS sequence"/>
</dbReference>
<dbReference type="AlphaFoldDB" id="A0AAV3YWE3"/>
<gene>
    <name evidence="2" type="ORF">PoB_001329000</name>
</gene>
<comment type="caution">
    <text evidence="2">The sequence shown here is derived from an EMBL/GenBank/DDBJ whole genome shotgun (WGS) entry which is preliminary data.</text>
</comment>